<feature type="transmembrane region" description="Helical" evidence="12">
    <location>
        <begin position="47"/>
        <end position="71"/>
    </location>
</feature>
<dbReference type="Pfam" id="PF00512">
    <property type="entry name" value="HisKA"/>
    <property type="match status" value="1"/>
</dbReference>
<evidence type="ECO:0000256" key="9">
    <source>
        <dbReference type="ARBA" id="ARBA00022989"/>
    </source>
</evidence>
<organism evidence="14 15">
    <name type="scientific">Longimonas halophila</name>
    <dbReference type="NCBI Taxonomy" id="1469170"/>
    <lineage>
        <taxon>Bacteria</taxon>
        <taxon>Pseudomonadati</taxon>
        <taxon>Rhodothermota</taxon>
        <taxon>Rhodothermia</taxon>
        <taxon>Rhodothermales</taxon>
        <taxon>Salisaetaceae</taxon>
        <taxon>Longimonas</taxon>
    </lineage>
</organism>
<dbReference type="InterPro" id="IPR036097">
    <property type="entry name" value="HisK_dim/P_sf"/>
</dbReference>
<dbReference type="PANTHER" id="PTHR43047:SF65">
    <property type="entry name" value="CHEY-HOMOLOGOUS RECEIVER DOMAIN AND PAS DOMAIN-CONTAINING PROTEIN"/>
    <property type="match status" value="1"/>
</dbReference>
<evidence type="ECO:0000256" key="3">
    <source>
        <dbReference type="ARBA" id="ARBA00012438"/>
    </source>
</evidence>
<evidence type="ECO:0000256" key="11">
    <source>
        <dbReference type="SAM" id="Coils"/>
    </source>
</evidence>
<feature type="transmembrane region" description="Helical" evidence="12">
    <location>
        <begin position="161"/>
        <end position="181"/>
    </location>
</feature>
<dbReference type="InterPro" id="IPR004358">
    <property type="entry name" value="Sig_transdc_His_kin-like_C"/>
</dbReference>
<dbReference type="RefSeq" id="WP_098062852.1">
    <property type="nucleotide sequence ID" value="NZ_PDEP01000011.1"/>
</dbReference>
<feature type="transmembrane region" description="Helical" evidence="12">
    <location>
        <begin position="7"/>
        <end position="27"/>
    </location>
</feature>
<keyword evidence="11" id="KW-0175">Coiled coil</keyword>
<evidence type="ECO:0000313" key="15">
    <source>
        <dbReference type="Proteomes" id="UP000221024"/>
    </source>
</evidence>
<sequence>MSRNALYTLGYVTAYVALFVLVEWAGYVPSTVSVVPTWHAASGLHLALALLVPAWVAGLAIAVATGVELVFMPAMLPAWGIGGMAVVYGGAYVAAARTMQRYFVPPLASLHTARAFLIGALVFPVVLAAFSTSVFIAMGVPGFGWETWGTLATRWALADSAGILTVAPLGALLGWSVHPAYEDRGINWIEWVPSAPVDRLIYVLEWGIVLLALYGAFFVPSLHPPQYYICFLPVLWIALRHGLPATSVAVFAITLGISLLQATGGYPTSAVGEQLFLIVLAAAGLLVGMLISERNRAQSVLAEAGKRLRGYLPPEAVPPVPPTHRPSASSAHVLEQNTDLLATTADQIAALNHELQASQERLQNTLAATNRMMSILSHDLKNPLVGIRGLAEVLTERDGRSEREMRMLRLIQQSSQQALDMVENLLMWSRLDTNKMDVDPHRVGLHMMVEECFTLLGGAAQHKRIELANEVPTTLQVYVDPRMVTIALRNFLSNAIKFTGSGGRAAVSAAPVNKSWVLVAVSDTGVGLSKEAQQKLFSSSSGMRSVPGTDGELGTGLGLQLCEEMIHRHQGTVWVESTLEKGTIFYFTIPREPGVSSSPDATTLQADMPDRLAALHA</sequence>
<dbReference type="Gene3D" id="3.30.565.10">
    <property type="entry name" value="Histidine kinase-like ATPase, C-terminal domain"/>
    <property type="match status" value="1"/>
</dbReference>
<dbReference type="Proteomes" id="UP000221024">
    <property type="component" value="Unassembled WGS sequence"/>
</dbReference>
<accession>A0A2H3NVJ8</accession>
<evidence type="ECO:0000256" key="1">
    <source>
        <dbReference type="ARBA" id="ARBA00000085"/>
    </source>
</evidence>
<evidence type="ECO:0000256" key="7">
    <source>
        <dbReference type="ARBA" id="ARBA00022692"/>
    </source>
</evidence>
<dbReference type="InterPro" id="IPR003661">
    <property type="entry name" value="HisK_dim/P_dom"/>
</dbReference>
<gene>
    <name evidence="14" type="ORF">CRI93_11855</name>
</gene>
<dbReference type="GO" id="GO:0009927">
    <property type="term" value="F:histidine phosphotransfer kinase activity"/>
    <property type="evidence" value="ECO:0007669"/>
    <property type="project" value="TreeGrafter"/>
</dbReference>
<reference evidence="14 15" key="1">
    <citation type="submission" date="2017-10" db="EMBL/GenBank/DDBJ databases">
        <title>Draft genome of Longimonas halophila.</title>
        <authorList>
            <person name="Goh K.M."/>
            <person name="Shamsir M.S."/>
            <person name="Lim S.W."/>
        </authorList>
    </citation>
    <scope>NUCLEOTIDE SEQUENCE [LARGE SCALE GENOMIC DNA]</scope>
    <source>
        <strain evidence="14 15">KCTC 42399</strain>
    </source>
</reference>
<evidence type="ECO:0000256" key="2">
    <source>
        <dbReference type="ARBA" id="ARBA00004651"/>
    </source>
</evidence>
<dbReference type="SMART" id="SM00388">
    <property type="entry name" value="HisKA"/>
    <property type="match status" value="1"/>
</dbReference>
<dbReference type="OrthoDB" id="9781208at2"/>
<evidence type="ECO:0000256" key="5">
    <source>
        <dbReference type="ARBA" id="ARBA00022553"/>
    </source>
</evidence>
<proteinExistence type="predicted"/>
<dbReference type="InterPro" id="IPR005467">
    <property type="entry name" value="His_kinase_dom"/>
</dbReference>
<dbReference type="EC" id="2.7.13.3" evidence="3"/>
<feature type="transmembrane region" description="Helical" evidence="12">
    <location>
        <begin position="274"/>
        <end position="291"/>
    </location>
</feature>
<dbReference type="Pfam" id="PF05231">
    <property type="entry name" value="MASE1"/>
    <property type="match status" value="1"/>
</dbReference>
<keyword evidence="8" id="KW-0418">Kinase</keyword>
<dbReference type="Pfam" id="PF02518">
    <property type="entry name" value="HATPase_c"/>
    <property type="match status" value="1"/>
</dbReference>
<dbReference type="SMART" id="SM00387">
    <property type="entry name" value="HATPase_c"/>
    <property type="match status" value="1"/>
</dbReference>
<keyword evidence="4" id="KW-1003">Cell membrane</keyword>
<evidence type="ECO:0000256" key="6">
    <source>
        <dbReference type="ARBA" id="ARBA00022679"/>
    </source>
</evidence>
<dbReference type="Gene3D" id="1.10.287.130">
    <property type="match status" value="1"/>
</dbReference>
<dbReference type="InterPro" id="IPR036890">
    <property type="entry name" value="HATPase_C_sf"/>
</dbReference>
<evidence type="ECO:0000256" key="8">
    <source>
        <dbReference type="ARBA" id="ARBA00022777"/>
    </source>
</evidence>
<keyword evidence="6" id="KW-0808">Transferase</keyword>
<evidence type="ECO:0000313" key="14">
    <source>
        <dbReference type="EMBL" id="PEN05790.1"/>
    </source>
</evidence>
<feature type="domain" description="Histidine kinase" evidence="13">
    <location>
        <begin position="375"/>
        <end position="593"/>
    </location>
</feature>
<evidence type="ECO:0000256" key="10">
    <source>
        <dbReference type="ARBA" id="ARBA00023136"/>
    </source>
</evidence>
<feature type="transmembrane region" description="Helical" evidence="12">
    <location>
        <begin position="201"/>
        <end position="222"/>
    </location>
</feature>
<keyword evidence="15" id="KW-1185">Reference proteome</keyword>
<dbReference type="CDD" id="cd00082">
    <property type="entry name" value="HisKA"/>
    <property type="match status" value="1"/>
</dbReference>
<dbReference type="GO" id="GO:0000155">
    <property type="term" value="F:phosphorelay sensor kinase activity"/>
    <property type="evidence" value="ECO:0007669"/>
    <property type="project" value="InterPro"/>
</dbReference>
<feature type="transmembrane region" description="Helical" evidence="12">
    <location>
        <begin position="115"/>
        <end position="140"/>
    </location>
</feature>
<feature type="coiled-coil region" evidence="11">
    <location>
        <begin position="341"/>
        <end position="372"/>
    </location>
</feature>
<keyword evidence="7 12" id="KW-0812">Transmembrane</keyword>
<keyword evidence="5" id="KW-0597">Phosphoprotein</keyword>
<dbReference type="InterPro" id="IPR007895">
    <property type="entry name" value="MASE1"/>
</dbReference>
<dbReference type="PRINTS" id="PR00344">
    <property type="entry name" value="BCTRLSENSOR"/>
</dbReference>
<feature type="transmembrane region" description="Helical" evidence="12">
    <location>
        <begin position="78"/>
        <end position="95"/>
    </location>
</feature>
<keyword evidence="10 12" id="KW-0472">Membrane</keyword>
<dbReference type="AlphaFoldDB" id="A0A2H3NVJ8"/>
<dbReference type="GO" id="GO:0005886">
    <property type="term" value="C:plasma membrane"/>
    <property type="evidence" value="ECO:0007669"/>
    <property type="project" value="UniProtKB-SubCell"/>
</dbReference>
<evidence type="ECO:0000256" key="12">
    <source>
        <dbReference type="SAM" id="Phobius"/>
    </source>
</evidence>
<evidence type="ECO:0000259" key="13">
    <source>
        <dbReference type="PROSITE" id="PS50109"/>
    </source>
</evidence>
<keyword evidence="9 12" id="KW-1133">Transmembrane helix</keyword>
<evidence type="ECO:0000256" key="4">
    <source>
        <dbReference type="ARBA" id="ARBA00022475"/>
    </source>
</evidence>
<comment type="catalytic activity">
    <reaction evidence="1">
        <text>ATP + protein L-histidine = ADP + protein N-phospho-L-histidine.</text>
        <dbReference type="EC" id="2.7.13.3"/>
    </reaction>
</comment>
<dbReference type="InterPro" id="IPR003594">
    <property type="entry name" value="HATPase_dom"/>
</dbReference>
<comment type="subcellular location">
    <subcellularLocation>
        <location evidence="2">Cell membrane</location>
        <topology evidence="2">Multi-pass membrane protein</topology>
    </subcellularLocation>
</comment>
<comment type="caution">
    <text evidence="14">The sequence shown here is derived from an EMBL/GenBank/DDBJ whole genome shotgun (WGS) entry which is preliminary data.</text>
</comment>
<feature type="transmembrane region" description="Helical" evidence="12">
    <location>
        <begin position="243"/>
        <end position="262"/>
    </location>
</feature>
<dbReference type="PANTHER" id="PTHR43047">
    <property type="entry name" value="TWO-COMPONENT HISTIDINE PROTEIN KINASE"/>
    <property type="match status" value="1"/>
</dbReference>
<dbReference type="PROSITE" id="PS50109">
    <property type="entry name" value="HIS_KIN"/>
    <property type="match status" value="1"/>
</dbReference>
<protein>
    <recommendedName>
        <fullName evidence="3">histidine kinase</fullName>
        <ecNumber evidence="3">2.7.13.3</ecNumber>
    </recommendedName>
</protein>
<dbReference type="EMBL" id="PDEP01000011">
    <property type="protein sequence ID" value="PEN05790.1"/>
    <property type="molecule type" value="Genomic_DNA"/>
</dbReference>
<name>A0A2H3NVJ8_9BACT</name>
<dbReference type="SUPFAM" id="SSF47384">
    <property type="entry name" value="Homodimeric domain of signal transducing histidine kinase"/>
    <property type="match status" value="1"/>
</dbReference>
<dbReference type="SUPFAM" id="SSF55874">
    <property type="entry name" value="ATPase domain of HSP90 chaperone/DNA topoisomerase II/histidine kinase"/>
    <property type="match status" value="1"/>
</dbReference>